<keyword evidence="8" id="KW-0456">Lyase</keyword>
<dbReference type="GO" id="GO:0047435">
    <property type="term" value="F:5-guanidino-2-oxopentanoate decarboxylase activity"/>
    <property type="evidence" value="ECO:0007669"/>
    <property type="project" value="UniProtKB-EC"/>
</dbReference>
<reference evidence="8 9" key="1">
    <citation type="submission" date="2019-08" db="EMBL/GenBank/DDBJ databases">
        <title>Parahaliea maris sp. nov., isolated from the surface seawater.</title>
        <authorList>
            <person name="Liu Y."/>
        </authorList>
    </citation>
    <scope>NUCLEOTIDE SEQUENCE [LARGE SCALE GENOMIC DNA]</scope>
    <source>
        <strain evidence="8 9">S2-26</strain>
    </source>
</reference>
<dbReference type="InterPro" id="IPR011766">
    <property type="entry name" value="TPP_enzyme_TPP-bd"/>
</dbReference>
<dbReference type="Pfam" id="PF00205">
    <property type="entry name" value="TPP_enzyme_M"/>
    <property type="match status" value="1"/>
</dbReference>
<comment type="caution">
    <text evidence="8">The sequence shown here is derived from an EMBL/GenBank/DDBJ whole genome shotgun (WGS) entry which is preliminary data.</text>
</comment>
<dbReference type="PROSITE" id="PS00187">
    <property type="entry name" value="TPP_ENZYMES"/>
    <property type="match status" value="1"/>
</dbReference>
<dbReference type="GO" id="GO:0009097">
    <property type="term" value="P:isoleucine biosynthetic process"/>
    <property type="evidence" value="ECO:0007669"/>
    <property type="project" value="TreeGrafter"/>
</dbReference>
<dbReference type="Gene3D" id="3.40.50.970">
    <property type="match status" value="2"/>
</dbReference>
<comment type="similarity">
    <text evidence="2 4">Belongs to the TPP enzyme family.</text>
</comment>
<dbReference type="CDD" id="cd07035">
    <property type="entry name" value="TPP_PYR_POX_like"/>
    <property type="match status" value="1"/>
</dbReference>
<dbReference type="InterPro" id="IPR012001">
    <property type="entry name" value="Thiamin_PyroP_enz_TPP-bd_dom"/>
</dbReference>
<dbReference type="PANTHER" id="PTHR18968">
    <property type="entry name" value="THIAMINE PYROPHOSPHATE ENZYMES"/>
    <property type="match status" value="1"/>
</dbReference>
<name>A0A5C8ZTJ6_9GAMM</name>
<dbReference type="Gene3D" id="3.40.50.1220">
    <property type="entry name" value="TPP-binding domain"/>
    <property type="match status" value="1"/>
</dbReference>
<dbReference type="GO" id="GO:0009099">
    <property type="term" value="P:L-valine biosynthetic process"/>
    <property type="evidence" value="ECO:0007669"/>
    <property type="project" value="TreeGrafter"/>
</dbReference>
<dbReference type="PANTHER" id="PTHR18968:SF13">
    <property type="entry name" value="ACETOLACTATE SYNTHASE CATALYTIC SUBUNIT, MITOCHONDRIAL"/>
    <property type="match status" value="1"/>
</dbReference>
<dbReference type="CDD" id="cd00568">
    <property type="entry name" value="TPP_enzymes"/>
    <property type="match status" value="1"/>
</dbReference>
<evidence type="ECO:0000313" key="8">
    <source>
        <dbReference type="EMBL" id="TXS91823.1"/>
    </source>
</evidence>
<dbReference type="GO" id="GO:0000287">
    <property type="term" value="F:magnesium ion binding"/>
    <property type="evidence" value="ECO:0007669"/>
    <property type="project" value="InterPro"/>
</dbReference>
<dbReference type="AlphaFoldDB" id="A0A5C8ZTJ6"/>
<sequence length="524" mass="55473">MLEAHGIEVAFGIPGTHTIELYRGLPQTAIRHVTPRHEQGAGFMADGYARVTGRPAVCLTVSGPGALNIATAMGQALQDSVPMLVISADNQRHQRGLGEGRLHETRNLQAAMAECSLWSHTLMRADELPQVLARAFAIFASERPGPVHLSLPLDVILSDASHVSPEVWPVPSRPAAAPAAIAEAARLLNGARRPVIALGGGAVEAAEWCRVLAETLDAPVTLTHNARGLLPADHPLLVASSPSFAAVRQLYRDADVVLAVGTELSETDYDFFFDGGFSLGGELIRIDIDPAQLSRNARPALPVCADSRLALSALLPRLEAQSRNGAERVAAVMAALKGSAAHCPDYQRFLDTLQQALPDVILLGDSTQPAYYAAAQWHPARPRSFASAATGYGTLGYALPAALGASLACPERPVVALVGDGGLQFSISELASAVEAGLGIVVLVWNNARYDMIARNFEDAGMAPIACDIYTPDLLAIARGYGCEAARAHNHDELDQLLRASAGRVVPTIIEVQESDFLTHNPAV</sequence>
<dbReference type="Pfam" id="PF02775">
    <property type="entry name" value="TPP_enzyme_C"/>
    <property type="match status" value="1"/>
</dbReference>
<organism evidence="8 9">
    <name type="scientific">Parahaliea aestuarii</name>
    <dbReference type="NCBI Taxonomy" id="1852021"/>
    <lineage>
        <taxon>Bacteria</taxon>
        <taxon>Pseudomonadati</taxon>
        <taxon>Pseudomonadota</taxon>
        <taxon>Gammaproteobacteria</taxon>
        <taxon>Cellvibrionales</taxon>
        <taxon>Halieaceae</taxon>
        <taxon>Parahaliea</taxon>
    </lineage>
</organism>
<gene>
    <name evidence="8" type="ORF">FVW59_10380</name>
</gene>
<feature type="domain" description="Thiamine pyrophosphate enzyme TPP-binding" evidence="6">
    <location>
        <begin position="367"/>
        <end position="512"/>
    </location>
</feature>
<evidence type="ECO:0000259" key="5">
    <source>
        <dbReference type="Pfam" id="PF00205"/>
    </source>
</evidence>
<dbReference type="GO" id="GO:0005948">
    <property type="term" value="C:acetolactate synthase complex"/>
    <property type="evidence" value="ECO:0007669"/>
    <property type="project" value="TreeGrafter"/>
</dbReference>
<evidence type="ECO:0000256" key="4">
    <source>
        <dbReference type="RuleBase" id="RU362132"/>
    </source>
</evidence>
<dbReference type="InterPro" id="IPR000399">
    <property type="entry name" value="TPP-bd_CS"/>
</dbReference>
<dbReference type="FunFam" id="3.40.50.970:FF:000007">
    <property type="entry name" value="Acetolactate synthase"/>
    <property type="match status" value="1"/>
</dbReference>
<dbReference type="NCBIfam" id="NF005712">
    <property type="entry name" value="PRK07524.1"/>
    <property type="match status" value="1"/>
</dbReference>
<dbReference type="EC" id="4.1.1.75" evidence="8"/>
<evidence type="ECO:0000313" key="9">
    <source>
        <dbReference type="Proteomes" id="UP000321933"/>
    </source>
</evidence>
<dbReference type="InterPro" id="IPR045229">
    <property type="entry name" value="TPP_enz"/>
</dbReference>
<feature type="domain" description="Thiamine pyrophosphate enzyme central" evidence="5">
    <location>
        <begin position="181"/>
        <end position="314"/>
    </location>
</feature>
<evidence type="ECO:0000259" key="7">
    <source>
        <dbReference type="Pfam" id="PF02776"/>
    </source>
</evidence>
<accession>A0A5C8ZTJ6</accession>
<dbReference type="SUPFAM" id="SSF52467">
    <property type="entry name" value="DHS-like NAD/FAD-binding domain"/>
    <property type="match status" value="1"/>
</dbReference>
<evidence type="ECO:0000256" key="2">
    <source>
        <dbReference type="ARBA" id="ARBA00007812"/>
    </source>
</evidence>
<feature type="domain" description="Thiamine pyrophosphate enzyme N-terminal TPP-binding" evidence="7">
    <location>
        <begin position="1"/>
        <end position="103"/>
    </location>
</feature>
<dbReference type="SUPFAM" id="SSF52518">
    <property type="entry name" value="Thiamin diphosphate-binding fold (THDP-binding)"/>
    <property type="match status" value="2"/>
</dbReference>
<comment type="cofactor">
    <cofactor evidence="1">
        <name>thiamine diphosphate</name>
        <dbReference type="ChEBI" id="CHEBI:58937"/>
    </cofactor>
</comment>
<dbReference type="InterPro" id="IPR012000">
    <property type="entry name" value="Thiamin_PyroP_enz_cen_dom"/>
</dbReference>
<dbReference type="GO" id="GO:0003984">
    <property type="term" value="F:acetolactate synthase activity"/>
    <property type="evidence" value="ECO:0007669"/>
    <property type="project" value="TreeGrafter"/>
</dbReference>
<evidence type="ECO:0000259" key="6">
    <source>
        <dbReference type="Pfam" id="PF02775"/>
    </source>
</evidence>
<dbReference type="OrthoDB" id="9785953at2"/>
<keyword evidence="3 4" id="KW-0786">Thiamine pyrophosphate</keyword>
<keyword evidence="9" id="KW-1185">Reference proteome</keyword>
<protein>
    <submittedName>
        <fullName evidence="8">5-guanidino-2-oxopentanoate decarboxylase</fullName>
        <ecNumber evidence="8">4.1.1.75</ecNumber>
    </submittedName>
</protein>
<dbReference type="EMBL" id="VRYZ01000004">
    <property type="protein sequence ID" value="TXS91823.1"/>
    <property type="molecule type" value="Genomic_DNA"/>
</dbReference>
<dbReference type="InterPro" id="IPR029035">
    <property type="entry name" value="DHS-like_NAD/FAD-binding_dom"/>
</dbReference>
<dbReference type="GO" id="GO:0030976">
    <property type="term" value="F:thiamine pyrophosphate binding"/>
    <property type="evidence" value="ECO:0007669"/>
    <property type="project" value="InterPro"/>
</dbReference>
<dbReference type="GO" id="GO:0050660">
    <property type="term" value="F:flavin adenine dinucleotide binding"/>
    <property type="evidence" value="ECO:0007669"/>
    <property type="project" value="TreeGrafter"/>
</dbReference>
<dbReference type="Proteomes" id="UP000321933">
    <property type="component" value="Unassembled WGS sequence"/>
</dbReference>
<evidence type="ECO:0000256" key="3">
    <source>
        <dbReference type="ARBA" id="ARBA00023052"/>
    </source>
</evidence>
<proteinExistence type="inferred from homology"/>
<evidence type="ECO:0000256" key="1">
    <source>
        <dbReference type="ARBA" id="ARBA00001964"/>
    </source>
</evidence>
<dbReference type="InterPro" id="IPR029061">
    <property type="entry name" value="THDP-binding"/>
</dbReference>
<dbReference type="Pfam" id="PF02776">
    <property type="entry name" value="TPP_enzyme_N"/>
    <property type="match status" value="1"/>
</dbReference>